<reference evidence="1 2" key="1">
    <citation type="submission" date="2019-06" db="EMBL/GenBank/DDBJ databases">
        <title>Genome analyses of bacteria isolated from kimchi.</title>
        <authorList>
            <person name="Lee S."/>
            <person name="Ahn S."/>
            <person name="Roh S."/>
        </authorList>
    </citation>
    <scope>NUCLEOTIDE SEQUENCE [LARGE SCALE GENOMIC DNA]</scope>
    <source>
        <strain evidence="1 2">CBA4606</strain>
    </source>
</reference>
<dbReference type="InterPro" id="IPR010344">
    <property type="entry name" value="YbjH"/>
</dbReference>
<dbReference type="OrthoDB" id="19542at2"/>
<name>A0A5B8T1L4_9GAMM</name>
<evidence type="ECO:0000313" key="1">
    <source>
        <dbReference type="EMBL" id="QEA40948.1"/>
    </source>
</evidence>
<dbReference type="EMBL" id="CP042382">
    <property type="protein sequence ID" value="QEA40948.1"/>
    <property type="molecule type" value="Genomic_DNA"/>
</dbReference>
<protein>
    <submittedName>
        <fullName evidence="1">YjbH domain-containing protein</fullName>
    </submittedName>
</protein>
<gene>
    <name evidence="1" type="ORF">FGL86_13790</name>
</gene>
<evidence type="ECO:0000313" key="2">
    <source>
        <dbReference type="Proteomes" id="UP000321272"/>
    </source>
</evidence>
<dbReference type="Pfam" id="PF06082">
    <property type="entry name" value="YjbH"/>
    <property type="match status" value="1"/>
</dbReference>
<dbReference type="AlphaFoldDB" id="A0A5B8T1L4"/>
<proteinExistence type="predicted"/>
<organism evidence="1 2">
    <name type="scientific">Pistricoccus aurantiacus</name>
    <dbReference type="NCBI Taxonomy" id="1883414"/>
    <lineage>
        <taxon>Bacteria</taxon>
        <taxon>Pseudomonadati</taxon>
        <taxon>Pseudomonadota</taxon>
        <taxon>Gammaproteobacteria</taxon>
        <taxon>Oceanospirillales</taxon>
        <taxon>Halomonadaceae</taxon>
        <taxon>Pistricoccus</taxon>
    </lineage>
</organism>
<sequence length="673" mass="76349">MDPALSQSDFGGVGLMQTPTARMAPAGQFSFSYNQVDPYRRYNFTFQPLDWLEAGFRYSEIDDRLYGEAIAGDRDYLDKGFDAKFRLWQESRRVPEIALGFRDIGGTSLFGGEYLVASKRWYDFDFTLGLGWGYLGGRGDIDSPFGWIDDRFDDRPRPDVGEGGDFDLDQLFRGPMAFFGGVQYQTPWEPLSLMLEYDGNDYENDPAGEPIDQDSPFNFGARLKLTDYLALNAGFERGDTAMFGIAYSVNLADISQVKRDPQPVALQSAPESTTNDWPAVSQKLEDNAGVRVSRIIARDDKTLVVEGEPVRFRSLIKTEGRANRILNNEVDKDVETFRYRWQSRGMDLREDIHSRKDFVAALQAEQEEIPYLYGIYAQAASKPRGEVLHENKPQRFRYSIGPGLDQNLGGPDGYLYRLYLDASAEYFTDTNGWFSGTLAWTLFDNLDDYEYIADSDLPRVRTFIGDYLEEGDLGLTNLQYTRTAKLNDNWYAMGYGGYLEMMYAGVGGEVLYRPFNSAFALGADINYVKQRDFDQQFGLRDYDTVTGHLSAYVETGVKDVLAKFSLGRYLAEDWGGTIDLSRQFDSGVRMGAWATFTDVSSEEYGEGSFDKGLYVSLPLDAFFTTSSRSSVGLSWSPLTRDGGARLNKRYELYNLTGERNLGRYWKEIDKVWE</sequence>
<dbReference type="KEGG" id="paur:FGL86_13790"/>
<dbReference type="Proteomes" id="UP000321272">
    <property type="component" value="Chromosome"/>
</dbReference>
<accession>A0A5B8T1L4</accession>
<keyword evidence="2" id="KW-1185">Reference proteome</keyword>